<dbReference type="PANTHER" id="PTHR11649">
    <property type="entry name" value="MSS1/TRME-RELATED GTP-BINDING PROTEIN"/>
    <property type="match status" value="1"/>
</dbReference>
<keyword evidence="7 10" id="KW-0342">GTP-binding</keyword>
<dbReference type="GO" id="GO:0046872">
    <property type="term" value="F:metal ion binding"/>
    <property type="evidence" value="ECO:0007669"/>
    <property type="project" value="UniProtKB-KW"/>
</dbReference>
<dbReference type="GO" id="GO:0000917">
    <property type="term" value="P:division septum assembly"/>
    <property type="evidence" value="ECO:0007669"/>
    <property type="project" value="UniProtKB-KW"/>
</dbReference>
<evidence type="ECO:0000256" key="8">
    <source>
        <dbReference type="ARBA" id="ARBA00023210"/>
    </source>
</evidence>
<evidence type="ECO:0000256" key="10">
    <source>
        <dbReference type="HAMAP-Rule" id="MF_00321"/>
    </source>
</evidence>
<evidence type="ECO:0000313" key="12">
    <source>
        <dbReference type="EMBL" id="SHK84501.1"/>
    </source>
</evidence>
<dbReference type="PROSITE" id="PS51706">
    <property type="entry name" value="G_ENGB"/>
    <property type="match status" value="1"/>
</dbReference>
<protein>
    <recommendedName>
        <fullName evidence="10">Probable GTP-binding protein EngB</fullName>
    </recommendedName>
</protein>
<dbReference type="InterPro" id="IPR030393">
    <property type="entry name" value="G_ENGB_dom"/>
</dbReference>
<dbReference type="CDD" id="cd01876">
    <property type="entry name" value="YihA_EngB"/>
    <property type="match status" value="1"/>
</dbReference>
<dbReference type="EMBL" id="FRAH01000049">
    <property type="protein sequence ID" value="SHK84501.1"/>
    <property type="molecule type" value="Genomic_DNA"/>
</dbReference>
<evidence type="ECO:0000256" key="2">
    <source>
        <dbReference type="ARBA" id="ARBA00009638"/>
    </source>
</evidence>
<dbReference type="GeneID" id="78175805"/>
<evidence type="ECO:0000256" key="4">
    <source>
        <dbReference type="ARBA" id="ARBA00022723"/>
    </source>
</evidence>
<name>A0A1M6VSW0_9FIRM</name>
<reference evidence="12 13" key="1">
    <citation type="submission" date="2016-11" db="EMBL/GenBank/DDBJ databases">
        <authorList>
            <person name="Jaros S."/>
            <person name="Januszkiewicz K."/>
            <person name="Wedrychowicz H."/>
        </authorList>
    </citation>
    <scope>NUCLEOTIDE SEQUENCE [LARGE SCALE GENOMIC DNA]</scope>
    <source>
        <strain evidence="12 13">DSM 14214</strain>
    </source>
</reference>
<dbReference type="AlphaFoldDB" id="A0A1M6VSW0"/>
<evidence type="ECO:0000256" key="5">
    <source>
        <dbReference type="ARBA" id="ARBA00022741"/>
    </source>
</evidence>
<dbReference type="GO" id="GO:0005829">
    <property type="term" value="C:cytosol"/>
    <property type="evidence" value="ECO:0007669"/>
    <property type="project" value="TreeGrafter"/>
</dbReference>
<keyword evidence="3 10" id="KW-0132">Cell division</keyword>
<dbReference type="Pfam" id="PF01926">
    <property type="entry name" value="MMR_HSR1"/>
    <property type="match status" value="1"/>
</dbReference>
<dbReference type="Proteomes" id="UP000183975">
    <property type="component" value="Unassembled WGS sequence"/>
</dbReference>
<keyword evidence="5 10" id="KW-0547">Nucleotide-binding</keyword>
<evidence type="ECO:0000256" key="3">
    <source>
        <dbReference type="ARBA" id="ARBA00022618"/>
    </source>
</evidence>
<dbReference type="GO" id="GO:0005525">
    <property type="term" value="F:GTP binding"/>
    <property type="evidence" value="ECO:0007669"/>
    <property type="project" value="UniProtKB-UniRule"/>
</dbReference>
<dbReference type="FunFam" id="3.40.50.300:FF:000098">
    <property type="entry name" value="Probable GTP-binding protein EngB"/>
    <property type="match status" value="1"/>
</dbReference>
<proteinExistence type="inferred from homology"/>
<dbReference type="InterPro" id="IPR006073">
    <property type="entry name" value="GTP-bd"/>
</dbReference>
<organism evidence="12 13">
    <name type="scientific">Anaerotignum lactatifermentans DSM 14214</name>
    <dbReference type="NCBI Taxonomy" id="1121323"/>
    <lineage>
        <taxon>Bacteria</taxon>
        <taxon>Bacillati</taxon>
        <taxon>Bacillota</taxon>
        <taxon>Clostridia</taxon>
        <taxon>Lachnospirales</taxon>
        <taxon>Anaerotignaceae</taxon>
        <taxon>Anaerotignum</taxon>
    </lineage>
</organism>
<comment type="function">
    <text evidence="10">Necessary for normal cell division and for the maintenance of normal septation.</text>
</comment>
<evidence type="ECO:0000313" key="13">
    <source>
        <dbReference type="Proteomes" id="UP000183975"/>
    </source>
</evidence>
<keyword evidence="13" id="KW-1185">Reference proteome</keyword>
<dbReference type="RefSeq" id="WP_022255187.1">
    <property type="nucleotide sequence ID" value="NZ_FRAH01000049.1"/>
</dbReference>
<dbReference type="Gene3D" id="3.40.50.300">
    <property type="entry name" value="P-loop containing nucleotide triphosphate hydrolases"/>
    <property type="match status" value="1"/>
</dbReference>
<keyword evidence="4" id="KW-0479">Metal-binding</keyword>
<dbReference type="NCBIfam" id="TIGR03598">
    <property type="entry name" value="GTPase_YsxC"/>
    <property type="match status" value="1"/>
</dbReference>
<dbReference type="HAMAP" id="MF_00321">
    <property type="entry name" value="GTPase_EngB"/>
    <property type="match status" value="1"/>
</dbReference>
<evidence type="ECO:0000259" key="11">
    <source>
        <dbReference type="PROSITE" id="PS51706"/>
    </source>
</evidence>
<evidence type="ECO:0000256" key="9">
    <source>
        <dbReference type="ARBA" id="ARBA00023306"/>
    </source>
</evidence>
<evidence type="ECO:0000256" key="7">
    <source>
        <dbReference type="ARBA" id="ARBA00023134"/>
    </source>
</evidence>
<accession>A0A1M6VSW0</accession>
<sequence length="194" mass="21905">MEVKQSSLAAVGTKFSQYPTDGKVEIAFAGKSNVGKSTLINAMLGRKALARTSSQPGKTRTINFYDVNDCMYVVDLPGYGYAKAPKTEIAKWGMMIEEYLQKREELRAIILLIDIRHEPGKNDIMMYDWLKHYGYDIIIAATKSDKINRSQIQKHLSVIRKTLGLGPDDVLIPFSGEKKTGVQELWAEIERFLD</sequence>
<keyword evidence="6" id="KW-0460">Magnesium</keyword>
<dbReference type="InterPro" id="IPR027417">
    <property type="entry name" value="P-loop_NTPase"/>
</dbReference>
<dbReference type="SUPFAM" id="SSF52540">
    <property type="entry name" value="P-loop containing nucleoside triphosphate hydrolases"/>
    <property type="match status" value="1"/>
</dbReference>
<comment type="similarity">
    <text evidence="2 10">Belongs to the TRAFAC class TrmE-Era-EngA-EngB-Septin-like GTPase superfamily. EngB GTPase family.</text>
</comment>
<dbReference type="OrthoDB" id="9804921at2"/>
<keyword evidence="9 10" id="KW-0131">Cell cycle</keyword>
<comment type="cofactor">
    <cofactor evidence="1">
        <name>Mg(2+)</name>
        <dbReference type="ChEBI" id="CHEBI:18420"/>
    </cofactor>
</comment>
<feature type="domain" description="EngB-type G" evidence="11">
    <location>
        <begin position="22"/>
        <end position="194"/>
    </location>
</feature>
<dbReference type="PANTHER" id="PTHR11649:SF13">
    <property type="entry name" value="ENGB-TYPE G DOMAIN-CONTAINING PROTEIN"/>
    <property type="match status" value="1"/>
</dbReference>
<evidence type="ECO:0000256" key="6">
    <source>
        <dbReference type="ARBA" id="ARBA00022842"/>
    </source>
</evidence>
<gene>
    <name evidence="10" type="primary">engB</name>
    <name evidence="12" type="ORF">SAMN02745138_02443</name>
</gene>
<dbReference type="InterPro" id="IPR019987">
    <property type="entry name" value="GTP-bd_ribosome_bio_YsxC"/>
</dbReference>
<evidence type="ECO:0000256" key="1">
    <source>
        <dbReference type="ARBA" id="ARBA00001946"/>
    </source>
</evidence>
<keyword evidence="8 10" id="KW-0717">Septation</keyword>